<dbReference type="InterPro" id="IPR024975">
    <property type="entry name" value="NOV_C"/>
</dbReference>
<dbReference type="Pfam" id="PF13020">
    <property type="entry name" value="NOV_C"/>
    <property type="match status" value="1"/>
</dbReference>
<accession>A0A855SKD2</accession>
<dbReference type="GeneID" id="61228027"/>
<protein>
    <submittedName>
        <fullName evidence="2">DUF3883 domain-containing protein</fullName>
    </submittedName>
</protein>
<proteinExistence type="predicted"/>
<gene>
    <name evidence="2" type="ORF">C0W41_02595</name>
</gene>
<comment type="caution">
    <text evidence="2">The sequence shown here is derived from an EMBL/GenBank/DDBJ whole genome shotgun (WGS) entry which is preliminary data.</text>
</comment>
<dbReference type="RefSeq" id="WP_045082990.1">
    <property type="nucleotide sequence ID" value="NZ_JZSV01000001.1"/>
</dbReference>
<dbReference type="AlphaFoldDB" id="A0A855SKD2"/>
<evidence type="ECO:0000313" key="3">
    <source>
        <dbReference type="Proteomes" id="UP000241440"/>
    </source>
</evidence>
<evidence type="ECO:0000259" key="1">
    <source>
        <dbReference type="Pfam" id="PF13020"/>
    </source>
</evidence>
<sequence>MKKMILFRIGWMEKYDGVDTIEGGGSHVETHGVGGEMWNFRPEGGRCFGYVMTRNSSGLNLDRIGLSESKYQKDDEINNVDIVFISKNPRGGQVVVGWFKNATIFHKQYRQRRGGKSVDDWEYIDYVSECTESNATLLKKSERNFIIPKGKGFPGQSNVWYADSVESQNLVDDLRAYIKRYDSNNDKRGTPPKPLPKDIITLIEKSAVDKTIRYYEGKGYEVKSVEADNVGWDLEASNDQHKLLIEVKGHRGNAIHFGLTPNEYQNLKLHLNLYRVAVVRNALLEPDLVVFTPHKIDGVFCLKSESSNETILLRESVAARGVPANS</sequence>
<organism evidence="2 3">
    <name type="scientific">Photobacterium angustum</name>
    <dbReference type="NCBI Taxonomy" id="661"/>
    <lineage>
        <taxon>Bacteria</taxon>
        <taxon>Pseudomonadati</taxon>
        <taxon>Pseudomonadota</taxon>
        <taxon>Gammaproteobacteria</taxon>
        <taxon>Vibrionales</taxon>
        <taxon>Vibrionaceae</taxon>
        <taxon>Photobacterium</taxon>
    </lineage>
</organism>
<feature type="domain" description="Protein NO VEIN C-terminal" evidence="1">
    <location>
        <begin position="203"/>
        <end position="286"/>
    </location>
</feature>
<dbReference type="EMBL" id="PYOY01000001">
    <property type="protein sequence ID" value="PSX09699.1"/>
    <property type="molecule type" value="Genomic_DNA"/>
</dbReference>
<dbReference type="Proteomes" id="UP000241440">
    <property type="component" value="Unassembled WGS sequence"/>
</dbReference>
<reference evidence="2 3" key="1">
    <citation type="submission" date="2018-01" db="EMBL/GenBank/DDBJ databases">
        <title>Whole genome sequencing of Histamine producing bacteria.</title>
        <authorList>
            <person name="Butler K."/>
        </authorList>
    </citation>
    <scope>NUCLEOTIDE SEQUENCE [LARGE SCALE GENOMIC DNA]</scope>
    <source>
        <strain evidence="2 3">A2-1</strain>
    </source>
</reference>
<evidence type="ECO:0000313" key="2">
    <source>
        <dbReference type="EMBL" id="PSX09699.1"/>
    </source>
</evidence>
<name>A0A855SKD2_PHOAN</name>